<dbReference type="GO" id="GO:0008233">
    <property type="term" value="F:peptidase activity"/>
    <property type="evidence" value="ECO:0007669"/>
    <property type="project" value="UniProtKB-KW"/>
</dbReference>
<evidence type="ECO:0000256" key="1">
    <source>
        <dbReference type="SAM" id="MobiDB-lite"/>
    </source>
</evidence>
<proteinExistence type="predicted"/>
<dbReference type="Proteomes" id="UP001180487">
    <property type="component" value="Unassembled WGS sequence"/>
</dbReference>
<keyword evidence="3" id="KW-0645">Protease</keyword>
<evidence type="ECO:0000259" key="2">
    <source>
        <dbReference type="Pfam" id="PF19289"/>
    </source>
</evidence>
<name>A0ABU2C8S9_9BURK</name>
<sequence length="440" mass="47002">MHSYFLQLAAAVCAPLTGTDRVTLYFSAEASDFIRFNHAQVRQATHVEQRYGTVSVVSGLKRASSSISLGGDLEADTAALLAERAALLEQLPLVPDDAYLLLPDVVMNTERSASGSLPTPQQLMDAVAEHAAGSDLVGFYAGGSVVQAFADSRGQRNWHSVESFLFDWCLYREKDQAVKCSYAGTTWSSAEFARRVAEARARIQLLALPPKTLAPGAYRVYFSPVAVAELLGTLSWGGFGLKDLQTGTSSLLLAHQGKARLSPLLSLTEATAEGIAPRFQADGFTKPDAVALVRAGQMAASLTSPRSAKEYGQPTNGSHGGESPESLAMAPGSLPEAEVLQALGTGVYIGNLHYLNYSDRQACRMTGMTRFACFWVEDGQIVAPIPVMRFDDSFLRMFGPGLVALTDHAELVPADSTYGARQLQSITAPGAIVEGFALTL</sequence>
<dbReference type="GO" id="GO:0006508">
    <property type="term" value="P:proteolysis"/>
    <property type="evidence" value="ECO:0007669"/>
    <property type="project" value="UniProtKB-KW"/>
</dbReference>
<feature type="region of interest" description="Disordered" evidence="1">
    <location>
        <begin position="301"/>
        <end position="330"/>
    </location>
</feature>
<dbReference type="PANTHER" id="PTHR43666:SF1">
    <property type="entry name" value="CONSERVED PROTEIN"/>
    <property type="match status" value="1"/>
</dbReference>
<accession>A0ABU2C8S9</accession>
<organism evidence="3 4">
    <name type="scientific">Rhodoferax ferrireducens</name>
    <dbReference type="NCBI Taxonomy" id="192843"/>
    <lineage>
        <taxon>Bacteria</taxon>
        <taxon>Pseudomonadati</taxon>
        <taxon>Pseudomonadota</taxon>
        <taxon>Betaproteobacteria</taxon>
        <taxon>Burkholderiales</taxon>
        <taxon>Comamonadaceae</taxon>
        <taxon>Rhodoferax</taxon>
    </lineage>
</organism>
<dbReference type="EMBL" id="JAVDXT010000002">
    <property type="protein sequence ID" value="MDR7377739.1"/>
    <property type="molecule type" value="Genomic_DNA"/>
</dbReference>
<dbReference type="PANTHER" id="PTHR43666">
    <property type="entry name" value="TLDD PROTEIN"/>
    <property type="match status" value="1"/>
</dbReference>
<evidence type="ECO:0000313" key="4">
    <source>
        <dbReference type="Proteomes" id="UP001180487"/>
    </source>
</evidence>
<protein>
    <submittedName>
        <fullName evidence="3">Zn-dependent protease</fullName>
    </submittedName>
</protein>
<feature type="domain" description="Metalloprotease TldD/E C-terminal" evidence="2">
    <location>
        <begin position="215"/>
        <end position="437"/>
    </location>
</feature>
<dbReference type="InterPro" id="IPR036059">
    <property type="entry name" value="TldD/PmbA_sf"/>
</dbReference>
<keyword evidence="4" id="KW-1185">Reference proteome</keyword>
<comment type="caution">
    <text evidence="3">The sequence shown here is derived from an EMBL/GenBank/DDBJ whole genome shotgun (WGS) entry which is preliminary data.</text>
</comment>
<dbReference type="RefSeq" id="WP_310373358.1">
    <property type="nucleotide sequence ID" value="NZ_JAVDXT010000002.1"/>
</dbReference>
<reference evidence="3 4" key="1">
    <citation type="submission" date="2023-07" db="EMBL/GenBank/DDBJ databases">
        <title>Sorghum-associated microbial communities from plants grown in Nebraska, USA.</title>
        <authorList>
            <person name="Schachtman D."/>
        </authorList>
    </citation>
    <scope>NUCLEOTIDE SEQUENCE [LARGE SCALE GENOMIC DNA]</scope>
    <source>
        <strain evidence="3 4">BE313</strain>
    </source>
</reference>
<dbReference type="Pfam" id="PF19289">
    <property type="entry name" value="PmbA_TldD_3rd"/>
    <property type="match status" value="1"/>
</dbReference>
<keyword evidence="3" id="KW-0378">Hydrolase</keyword>
<dbReference type="InterPro" id="IPR045569">
    <property type="entry name" value="Metalloprtase-TldD/E_C"/>
</dbReference>
<gene>
    <name evidence="3" type="ORF">J2X19_002418</name>
</gene>
<dbReference type="SUPFAM" id="SSF111283">
    <property type="entry name" value="Putative modulator of DNA gyrase, PmbA/TldD"/>
    <property type="match status" value="1"/>
</dbReference>
<evidence type="ECO:0000313" key="3">
    <source>
        <dbReference type="EMBL" id="MDR7377739.1"/>
    </source>
</evidence>